<protein>
    <submittedName>
        <fullName evidence="1">Uncharacterized protein</fullName>
    </submittedName>
</protein>
<comment type="caution">
    <text evidence="1">The sequence shown here is derived from an EMBL/GenBank/DDBJ whole genome shotgun (WGS) entry which is preliminary data.</text>
</comment>
<keyword evidence="2" id="KW-1185">Reference proteome</keyword>
<gene>
    <name evidence="1" type="ORF">QYF61_001760</name>
</gene>
<sequence>MGRDRGNPGVCQLESSLHPGYCVQFRSPQFKKDVDRLERVQRRAMKMTKGLENLPYEERLKELGLFSVKRRCRADLITVLQYLKGSYKEDGGSLLTRSHMEKTRGSGYKLHWESRHKKEFFYRISPDYHDLSNMIASSPATTLANSLSGTGCTGPPVAHVQ</sequence>
<accession>A0AAN7NP33</accession>
<name>A0AAN7NP33_MYCAM</name>
<evidence type="ECO:0000313" key="2">
    <source>
        <dbReference type="Proteomes" id="UP001333110"/>
    </source>
</evidence>
<reference evidence="1 2" key="1">
    <citation type="journal article" date="2023" name="J. Hered.">
        <title>Chromosome-level genome of the wood stork (Mycteria americana) provides insight into avian chromosome evolution.</title>
        <authorList>
            <person name="Flamio R. Jr."/>
            <person name="Ramstad K.M."/>
        </authorList>
    </citation>
    <scope>NUCLEOTIDE SEQUENCE [LARGE SCALE GENOMIC DNA]</scope>
    <source>
        <strain evidence="1">JAX WOST 10</strain>
    </source>
</reference>
<organism evidence="1 2">
    <name type="scientific">Mycteria americana</name>
    <name type="common">Wood stork</name>
    <dbReference type="NCBI Taxonomy" id="33587"/>
    <lineage>
        <taxon>Eukaryota</taxon>
        <taxon>Metazoa</taxon>
        <taxon>Chordata</taxon>
        <taxon>Craniata</taxon>
        <taxon>Vertebrata</taxon>
        <taxon>Euteleostomi</taxon>
        <taxon>Archelosauria</taxon>
        <taxon>Archosauria</taxon>
        <taxon>Dinosauria</taxon>
        <taxon>Saurischia</taxon>
        <taxon>Theropoda</taxon>
        <taxon>Coelurosauria</taxon>
        <taxon>Aves</taxon>
        <taxon>Neognathae</taxon>
        <taxon>Neoaves</taxon>
        <taxon>Aequornithes</taxon>
        <taxon>Ciconiiformes</taxon>
        <taxon>Ciconiidae</taxon>
        <taxon>Mycteria</taxon>
    </lineage>
</organism>
<dbReference type="EMBL" id="JAUNZN010000001">
    <property type="protein sequence ID" value="KAK4829004.1"/>
    <property type="molecule type" value="Genomic_DNA"/>
</dbReference>
<dbReference type="Proteomes" id="UP001333110">
    <property type="component" value="Unassembled WGS sequence"/>
</dbReference>
<dbReference type="AlphaFoldDB" id="A0AAN7NP33"/>
<proteinExistence type="predicted"/>
<evidence type="ECO:0000313" key="1">
    <source>
        <dbReference type="EMBL" id="KAK4829004.1"/>
    </source>
</evidence>